<dbReference type="InterPro" id="IPR056090">
    <property type="entry name" value="DUF7673"/>
</dbReference>
<dbReference type="Proteomes" id="UP001139028">
    <property type="component" value="Unassembled WGS sequence"/>
</dbReference>
<dbReference type="AlphaFoldDB" id="A0A9X2J899"/>
<dbReference type="EMBL" id="JALBWM010000168">
    <property type="protein sequence ID" value="MCO1336645.1"/>
    <property type="molecule type" value="Genomic_DNA"/>
</dbReference>
<dbReference type="Pfam" id="PF24720">
    <property type="entry name" value="DUF7673"/>
    <property type="match status" value="1"/>
</dbReference>
<sequence length="100" mass="11016">MNQINPAHSVETLLKVANGYSGASKAAASVLLSAWNSSDFAVPVAELALLDGDNYQHAINVMNLRYHGKEPQSVIANGDKKFHALYREWNHLEIQRKEAA</sequence>
<gene>
    <name evidence="2" type="ORF">MO867_20170</name>
</gene>
<keyword evidence="3" id="KW-1185">Reference proteome</keyword>
<reference evidence="2" key="1">
    <citation type="journal article" date="2022" name="Arch. Microbiol.">
        <title>Microbulbifer okhotskensis sp. nov., isolated from a deep bottom sediment of the Okhotsk Sea.</title>
        <authorList>
            <person name="Romanenko L."/>
            <person name="Kurilenko V."/>
            <person name="Otstavnykh N."/>
            <person name="Velansky P."/>
            <person name="Isaeva M."/>
            <person name="Mikhailov V."/>
        </authorList>
    </citation>
    <scope>NUCLEOTIDE SEQUENCE</scope>
    <source>
        <strain evidence="2">OS29</strain>
    </source>
</reference>
<accession>A0A9X2J899</accession>
<feature type="domain" description="DUF7673" evidence="1">
    <location>
        <begin position="8"/>
        <end position="90"/>
    </location>
</feature>
<organism evidence="2 3">
    <name type="scientific">Microbulbifer okhotskensis</name>
    <dbReference type="NCBI Taxonomy" id="2926617"/>
    <lineage>
        <taxon>Bacteria</taxon>
        <taxon>Pseudomonadati</taxon>
        <taxon>Pseudomonadota</taxon>
        <taxon>Gammaproteobacteria</taxon>
        <taxon>Cellvibrionales</taxon>
        <taxon>Microbulbiferaceae</taxon>
        <taxon>Microbulbifer</taxon>
    </lineage>
</organism>
<proteinExistence type="predicted"/>
<evidence type="ECO:0000313" key="3">
    <source>
        <dbReference type="Proteomes" id="UP001139028"/>
    </source>
</evidence>
<dbReference type="RefSeq" id="WP_252472448.1">
    <property type="nucleotide sequence ID" value="NZ_JALBWM010000168.1"/>
</dbReference>
<evidence type="ECO:0000313" key="2">
    <source>
        <dbReference type="EMBL" id="MCO1336645.1"/>
    </source>
</evidence>
<protein>
    <recommendedName>
        <fullName evidence="1">DUF7673 domain-containing protein</fullName>
    </recommendedName>
</protein>
<name>A0A9X2J899_9GAMM</name>
<comment type="caution">
    <text evidence="2">The sequence shown here is derived from an EMBL/GenBank/DDBJ whole genome shotgun (WGS) entry which is preliminary data.</text>
</comment>
<evidence type="ECO:0000259" key="1">
    <source>
        <dbReference type="Pfam" id="PF24720"/>
    </source>
</evidence>